<dbReference type="EMBL" id="JBHUHR010000027">
    <property type="protein sequence ID" value="MFD2035070.1"/>
    <property type="molecule type" value="Genomic_DNA"/>
</dbReference>
<protein>
    <submittedName>
        <fullName evidence="1">DUF4221 family protein</fullName>
    </submittedName>
</protein>
<dbReference type="InterPro" id="IPR025316">
    <property type="entry name" value="DUF4221"/>
</dbReference>
<comment type="caution">
    <text evidence="1">The sequence shown here is derived from an EMBL/GenBank/DDBJ whole genome shotgun (WGS) entry which is preliminary data.</text>
</comment>
<reference evidence="2" key="1">
    <citation type="journal article" date="2019" name="Int. J. Syst. Evol. Microbiol.">
        <title>The Global Catalogue of Microorganisms (GCM) 10K type strain sequencing project: providing services to taxonomists for standard genome sequencing and annotation.</title>
        <authorList>
            <consortium name="The Broad Institute Genomics Platform"/>
            <consortium name="The Broad Institute Genome Sequencing Center for Infectious Disease"/>
            <person name="Wu L."/>
            <person name="Ma J."/>
        </authorList>
    </citation>
    <scope>NUCLEOTIDE SEQUENCE [LARGE SCALE GENOMIC DNA]</scope>
    <source>
        <strain evidence="2">CGMCC 1.15180</strain>
    </source>
</reference>
<gene>
    <name evidence="1" type="ORF">ACFSKL_09725</name>
</gene>
<sequence>MKNLLIIILMFLASCGGREVETSGNSYDDIKISMDTVVVDSKDEILMAATGYSTFPTNSDQSKLYFWHGRSANLEIIDLDKLELEEKRAFEKEGPNGVGQNAYQAFMVGDSLIALSDWNQVTIVDLEGNVQERLKLNEDWIKEGLEEMGSLSVLGFSDDGNLMYCGITNFTRLNSNIVKVDLKNKTTQLLELPEYDKRENFRITHKSEINGGTSMSMVSPSLQLEKNYDKVIFWSDAFNNIYIYDSKTDSLKFEMITSNLTANEKMGTYKNDVSSQESMTAEVEKFFLEVSFSKLLWDDKNSVYYRFSSYNLPKIADENSKSKVFFSIINENFEVMGEKEVSDVFKRVPAAQFVKDGLIYSFLNVDDELGYVRIKIN</sequence>
<proteinExistence type="predicted"/>
<dbReference type="PROSITE" id="PS51257">
    <property type="entry name" value="PROKAR_LIPOPROTEIN"/>
    <property type="match status" value="1"/>
</dbReference>
<name>A0ABW4VQN7_9BACT</name>
<accession>A0ABW4VQN7</accession>
<evidence type="ECO:0000313" key="1">
    <source>
        <dbReference type="EMBL" id="MFD2035070.1"/>
    </source>
</evidence>
<organism evidence="1 2">
    <name type="scientific">Belliella marina</name>
    <dbReference type="NCBI Taxonomy" id="1644146"/>
    <lineage>
        <taxon>Bacteria</taxon>
        <taxon>Pseudomonadati</taxon>
        <taxon>Bacteroidota</taxon>
        <taxon>Cytophagia</taxon>
        <taxon>Cytophagales</taxon>
        <taxon>Cyclobacteriaceae</taxon>
        <taxon>Belliella</taxon>
    </lineage>
</organism>
<keyword evidence="2" id="KW-1185">Reference proteome</keyword>
<dbReference type="Pfam" id="PF13970">
    <property type="entry name" value="DUF4221"/>
    <property type="match status" value="1"/>
</dbReference>
<evidence type="ECO:0000313" key="2">
    <source>
        <dbReference type="Proteomes" id="UP001597361"/>
    </source>
</evidence>
<dbReference type="SUPFAM" id="SSF82171">
    <property type="entry name" value="DPP6 N-terminal domain-like"/>
    <property type="match status" value="1"/>
</dbReference>
<dbReference type="RefSeq" id="WP_376885768.1">
    <property type="nucleotide sequence ID" value="NZ_JBHUHR010000027.1"/>
</dbReference>
<dbReference type="Proteomes" id="UP001597361">
    <property type="component" value="Unassembled WGS sequence"/>
</dbReference>